<dbReference type="EMBL" id="JABELX010000013">
    <property type="protein sequence ID" value="NNH74171.1"/>
    <property type="molecule type" value="Genomic_DNA"/>
</dbReference>
<dbReference type="RefSeq" id="WP_157552717.1">
    <property type="nucleotide sequence ID" value="NZ_JABELX010000013.1"/>
</dbReference>
<reference evidence="1 2" key="1">
    <citation type="submission" date="2020-05" db="EMBL/GenBank/DDBJ databases">
        <title>MicrobeNet Type strains.</title>
        <authorList>
            <person name="Nicholson A.C."/>
        </authorList>
    </citation>
    <scope>NUCLEOTIDE SEQUENCE [LARGE SCALE GENOMIC DNA]</scope>
    <source>
        <strain evidence="1 2">JCM 3224</strain>
    </source>
</reference>
<evidence type="ECO:0000313" key="1">
    <source>
        <dbReference type="EMBL" id="NNH74171.1"/>
    </source>
</evidence>
<proteinExistence type="predicted"/>
<gene>
    <name evidence="1" type="ORF">HLB23_30710</name>
</gene>
<organism evidence="1 2">
    <name type="scientific">Nocardia uniformis</name>
    <dbReference type="NCBI Taxonomy" id="53432"/>
    <lineage>
        <taxon>Bacteria</taxon>
        <taxon>Bacillati</taxon>
        <taxon>Actinomycetota</taxon>
        <taxon>Actinomycetes</taxon>
        <taxon>Mycobacteriales</taxon>
        <taxon>Nocardiaceae</taxon>
        <taxon>Nocardia</taxon>
    </lineage>
</organism>
<keyword evidence="2" id="KW-1185">Reference proteome</keyword>
<evidence type="ECO:0000313" key="2">
    <source>
        <dbReference type="Proteomes" id="UP000586827"/>
    </source>
</evidence>
<dbReference type="AlphaFoldDB" id="A0A849CJ49"/>
<name>A0A849CJ49_9NOCA</name>
<dbReference type="Proteomes" id="UP000586827">
    <property type="component" value="Unassembled WGS sequence"/>
</dbReference>
<sequence length="104" mass="11403">MIRSWLLVAGLNVEILRVENRPFGCELTYADAAVELFCHEALCASGGHFVLEGYVNIPPDEAMPLLRALVAQCRLRGLESEIDYVGVDADDNQLSAELTIRAAL</sequence>
<comment type="caution">
    <text evidence="1">The sequence shown here is derived from an EMBL/GenBank/DDBJ whole genome shotgun (WGS) entry which is preliminary data.</text>
</comment>
<accession>A0A849CJ49</accession>
<protein>
    <submittedName>
        <fullName evidence="1">Uncharacterized protein</fullName>
    </submittedName>
</protein>